<proteinExistence type="predicted"/>
<dbReference type="EMBL" id="BAMW01000010">
    <property type="protein sequence ID" value="GAN62585.1"/>
    <property type="molecule type" value="Genomic_DNA"/>
</dbReference>
<evidence type="ECO:0000313" key="2">
    <source>
        <dbReference type="EMBL" id="GEN04896.1"/>
    </source>
</evidence>
<dbReference type="RefSeq" id="WP_146867746.1">
    <property type="nucleotide sequence ID" value="NZ_BAMW01000010.1"/>
</dbReference>
<name>A0A6N3T6J3_9PROT</name>
<dbReference type="Proteomes" id="UP000032673">
    <property type="component" value="Unassembled WGS sequence"/>
</dbReference>
<reference evidence="2 4" key="2">
    <citation type="submission" date="2019-07" db="EMBL/GenBank/DDBJ databases">
        <title>Whole genome shotgun sequence of Acetobacter indonesiensis NBRC 16471.</title>
        <authorList>
            <person name="Hosoyama A."/>
            <person name="Uohara A."/>
            <person name="Ohji S."/>
            <person name="Ichikawa N."/>
        </authorList>
    </citation>
    <scope>NUCLEOTIDE SEQUENCE [LARGE SCALE GENOMIC DNA]</scope>
    <source>
        <strain evidence="2 4">NBRC 16471</strain>
    </source>
</reference>
<evidence type="ECO:0000313" key="1">
    <source>
        <dbReference type="EMBL" id="GAN62585.1"/>
    </source>
</evidence>
<organism evidence="2 4">
    <name type="scientific">Acetobacter indonesiensis</name>
    <dbReference type="NCBI Taxonomy" id="104101"/>
    <lineage>
        <taxon>Bacteria</taxon>
        <taxon>Pseudomonadati</taxon>
        <taxon>Pseudomonadota</taxon>
        <taxon>Alphaproteobacteria</taxon>
        <taxon>Acetobacterales</taxon>
        <taxon>Acetobacteraceae</taxon>
        <taxon>Acetobacter</taxon>
    </lineage>
</organism>
<evidence type="ECO:0000313" key="3">
    <source>
        <dbReference type="Proteomes" id="UP000032673"/>
    </source>
</evidence>
<dbReference type="Proteomes" id="UP000321104">
    <property type="component" value="Unassembled WGS sequence"/>
</dbReference>
<keyword evidence="3" id="KW-1185">Reference proteome</keyword>
<sequence>MGNTQPEPTVYRIAIPGLLRARGRPRFDNGRTFTDAKMVQAEKHIQHHAMEQIGKDNKSWQQ</sequence>
<accession>A0A6N3T6J3</accession>
<gene>
    <name evidence="1" type="ORF">Abin_010_001</name>
    <name evidence="2" type="ORF">AIN02nite_29210</name>
</gene>
<dbReference type="AlphaFoldDB" id="A0A6N3T6J3"/>
<comment type="caution">
    <text evidence="2">The sequence shown here is derived from an EMBL/GenBank/DDBJ whole genome shotgun (WGS) entry which is preliminary data.</text>
</comment>
<evidence type="ECO:0000313" key="4">
    <source>
        <dbReference type="Proteomes" id="UP000321104"/>
    </source>
</evidence>
<dbReference type="EMBL" id="BJXQ01000039">
    <property type="protein sequence ID" value="GEN04896.1"/>
    <property type="molecule type" value="Genomic_DNA"/>
</dbReference>
<reference evidence="1 3" key="1">
    <citation type="submission" date="2012-11" db="EMBL/GenBank/DDBJ databases">
        <title>Whole genome sequence of Acetobacter indonesiensis 5H-1.</title>
        <authorList>
            <person name="Azuma Y."/>
            <person name="Higashiura N."/>
            <person name="Hirakawa H."/>
            <person name="Matsushita K."/>
        </authorList>
    </citation>
    <scope>NUCLEOTIDE SEQUENCE [LARGE SCALE GENOMIC DNA]</scope>
    <source>
        <strain evidence="1 3">5H-1</strain>
    </source>
</reference>
<protein>
    <submittedName>
        <fullName evidence="1">Holliday junction resolvase RusA</fullName>
    </submittedName>
</protein>